<feature type="DNA-binding region" description="H-T-H motif" evidence="2">
    <location>
        <begin position="26"/>
        <end position="45"/>
    </location>
</feature>
<dbReference type="PANTHER" id="PTHR43479:SF11">
    <property type="entry name" value="ACREF_ENVCD OPERON REPRESSOR-RELATED"/>
    <property type="match status" value="1"/>
</dbReference>
<feature type="domain" description="HTH tetR-type" evidence="3">
    <location>
        <begin position="3"/>
        <end position="63"/>
    </location>
</feature>
<dbReference type="EMBL" id="QRWX01000001">
    <property type="protein sequence ID" value="RGT57714.1"/>
    <property type="molecule type" value="Genomic_DNA"/>
</dbReference>
<dbReference type="RefSeq" id="WP_118764188.1">
    <property type="nucleotide sequence ID" value="NZ_CABJCF010000001.1"/>
</dbReference>
<dbReference type="Proteomes" id="UP000284731">
    <property type="component" value="Unassembled WGS sequence"/>
</dbReference>
<dbReference type="InterPro" id="IPR009057">
    <property type="entry name" value="Homeodomain-like_sf"/>
</dbReference>
<dbReference type="PROSITE" id="PS50977">
    <property type="entry name" value="HTH_TETR_2"/>
    <property type="match status" value="1"/>
</dbReference>
<evidence type="ECO:0000313" key="4">
    <source>
        <dbReference type="EMBL" id="RGT57714.1"/>
    </source>
</evidence>
<evidence type="ECO:0000313" key="5">
    <source>
        <dbReference type="Proteomes" id="UP000284731"/>
    </source>
</evidence>
<accession>A0A412PHT5</accession>
<reference evidence="4 5" key="1">
    <citation type="submission" date="2018-08" db="EMBL/GenBank/DDBJ databases">
        <title>A genome reference for cultivated species of the human gut microbiota.</title>
        <authorList>
            <person name="Zou Y."/>
            <person name="Xue W."/>
            <person name="Luo G."/>
        </authorList>
    </citation>
    <scope>NUCLEOTIDE SEQUENCE [LARGE SCALE GENOMIC DNA]</scope>
    <source>
        <strain evidence="4 5">AF18-46</strain>
    </source>
</reference>
<evidence type="ECO:0000259" key="3">
    <source>
        <dbReference type="PROSITE" id="PS50977"/>
    </source>
</evidence>
<name>A0A412PHT5_9FIRM</name>
<gene>
    <name evidence="4" type="ORF">DWX20_01310</name>
</gene>
<dbReference type="PRINTS" id="PR00455">
    <property type="entry name" value="HTHTETR"/>
</dbReference>
<dbReference type="GO" id="GO:0003677">
    <property type="term" value="F:DNA binding"/>
    <property type="evidence" value="ECO:0007669"/>
    <property type="project" value="UniProtKB-UniRule"/>
</dbReference>
<evidence type="ECO:0000256" key="2">
    <source>
        <dbReference type="PROSITE-ProRule" id="PRU00335"/>
    </source>
</evidence>
<evidence type="ECO:0000256" key="1">
    <source>
        <dbReference type="ARBA" id="ARBA00023125"/>
    </source>
</evidence>
<keyword evidence="1 2" id="KW-0238">DNA-binding</keyword>
<dbReference type="PANTHER" id="PTHR43479">
    <property type="entry name" value="ACREF/ENVCD OPERON REPRESSOR-RELATED"/>
    <property type="match status" value="1"/>
</dbReference>
<dbReference type="SUPFAM" id="SSF46689">
    <property type="entry name" value="Homeodomain-like"/>
    <property type="match status" value="1"/>
</dbReference>
<dbReference type="Pfam" id="PF00440">
    <property type="entry name" value="TetR_N"/>
    <property type="match status" value="1"/>
</dbReference>
<dbReference type="InterPro" id="IPR001647">
    <property type="entry name" value="HTH_TetR"/>
</dbReference>
<dbReference type="Gene3D" id="1.10.357.10">
    <property type="entry name" value="Tetracycline Repressor, domain 2"/>
    <property type="match status" value="1"/>
</dbReference>
<dbReference type="AlphaFoldDB" id="A0A412PHT5"/>
<dbReference type="InterPro" id="IPR050624">
    <property type="entry name" value="HTH-type_Tx_Regulator"/>
</dbReference>
<sequence length="190" mass="22106">MKDNKKNEIREIALDLFRNHTYDSVSVNRIAKEAGISKNTFYYYFSNKEELIMEVFKPELLFDDEIIIKLSSLAKVEDQLRVIYQSAIQYFARLGKPIVKVAIQANLNYDFAKNEMPKPSEMPAIAQVLINIFKRAIDEKVIRTDLKPVELMKLSMIVLTGCLQIWATAPHDIDLEKFYMKNVGYMLNMK</sequence>
<comment type="caution">
    <text evidence="4">The sequence shown here is derived from an EMBL/GenBank/DDBJ whole genome shotgun (WGS) entry which is preliminary data.</text>
</comment>
<protein>
    <submittedName>
        <fullName evidence="4">TetR/AcrR family transcriptional regulator</fullName>
    </submittedName>
</protein>
<proteinExistence type="predicted"/>
<organism evidence="4 5">
    <name type="scientific">Solobacterium moorei</name>
    <dbReference type="NCBI Taxonomy" id="102148"/>
    <lineage>
        <taxon>Bacteria</taxon>
        <taxon>Bacillati</taxon>
        <taxon>Bacillota</taxon>
        <taxon>Erysipelotrichia</taxon>
        <taxon>Erysipelotrichales</taxon>
        <taxon>Erysipelotrichaceae</taxon>
        <taxon>Solobacterium</taxon>
    </lineage>
</organism>